<evidence type="ECO:0000256" key="1">
    <source>
        <dbReference type="ARBA" id="ARBA00004141"/>
    </source>
</evidence>
<dbReference type="EMBL" id="LN736373">
    <property type="protein sequence ID" value="CEP64905.1"/>
    <property type="molecule type" value="Genomic_DNA"/>
</dbReference>
<evidence type="ECO:0000313" key="8">
    <source>
        <dbReference type="Proteomes" id="UP000054304"/>
    </source>
</evidence>
<keyword evidence="3 5" id="KW-1133">Transmembrane helix</keyword>
<dbReference type="Proteomes" id="UP000054304">
    <property type="component" value="Unassembled WGS sequence"/>
</dbReference>
<evidence type="ECO:0000256" key="5">
    <source>
        <dbReference type="SAM" id="Phobius"/>
    </source>
</evidence>
<organism evidence="7 8">
    <name type="scientific">Lachancea lanzarotensis</name>
    <dbReference type="NCBI Taxonomy" id="1245769"/>
    <lineage>
        <taxon>Eukaryota</taxon>
        <taxon>Fungi</taxon>
        <taxon>Dikarya</taxon>
        <taxon>Ascomycota</taxon>
        <taxon>Saccharomycotina</taxon>
        <taxon>Saccharomycetes</taxon>
        <taxon>Saccharomycetales</taxon>
        <taxon>Saccharomycetaceae</taxon>
        <taxon>Lachancea</taxon>
    </lineage>
</organism>
<sequence>MSTSQQQQNENLTAATDFISSPAAWYSRTAFLASVRVVQFVSTITALGLLATLIDIGDDRGFELAVSVISFVYLIVIAAAPLPLNLYSLIAVSVFETTIFSLWVAASATLGNSYSYYTCTFNAPQGDGAYYYGFWGDYLAEFSKQCKIGKASIAIAAFSAFLSLCAFFLLCVNVLVPLKTTSVGEMNAEGTRAYLSRFTALAITRTPFLAGDIEKTGPVDAEAAEPAVPVDAEAAEPVVPVNA</sequence>
<keyword evidence="2 5" id="KW-0812">Transmembrane</keyword>
<evidence type="ECO:0000256" key="3">
    <source>
        <dbReference type="ARBA" id="ARBA00022989"/>
    </source>
</evidence>
<keyword evidence="8" id="KW-1185">Reference proteome</keyword>
<protein>
    <submittedName>
        <fullName evidence="7">LALA0S14e01904g1_1</fullName>
    </submittedName>
</protein>
<dbReference type="GeneID" id="34688474"/>
<name>A0A0C7NGP9_9SACH</name>
<dbReference type="Pfam" id="PF01284">
    <property type="entry name" value="MARVEL"/>
    <property type="match status" value="1"/>
</dbReference>
<dbReference type="InterPro" id="IPR008253">
    <property type="entry name" value="Marvel"/>
</dbReference>
<evidence type="ECO:0000256" key="4">
    <source>
        <dbReference type="ARBA" id="ARBA00023136"/>
    </source>
</evidence>
<dbReference type="RefSeq" id="XP_022631103.1">
    <property type="nucleotide sequence ID" value="XM_022772154.1"/>
</dbReference>
<dbReference type="GO" id="GO:0016020">
    <property type="term" value="C:membrane"/>
    <property type="evidence" value="ECO:0007669"/>
    <property type="project" value="UniProtKB-SubCell"/>
</dbReference>
<dbReference type="AlphaFoldDB" id="A0A0C7NGP9"/>
<dbReference type="PANTHER" id="PTHR37451:SF1">
    <property type="entry name" value="MARVEL DOMAIN-CONTAINING PROTEIN"/>
    <property type="match status" value="1"/>
</dbReference>
<proteinExistence type="predicted"/>
<keyword evidence="4 5" id="KW-0472">Membrane</keyword>
<dbReference type="STRING" id="1245769.A0A0C7NGP9"/>
<evidence type="ECO:0000313" key="7">
    <source>
        <dbReference type="EMBL" id="CEP64905.1"/>
    </source>
</evidence>
<accession>A0A0C7NGP9</accession>
<feature type="transmembrane region" description="Helical" evidence="5">
    <location>
        <begin position="61"/>
        <end position="80"/>
    </location>
</feature>
<evidence type="ECO:0000256" key="2">
    <source>
        <dbReference type="ARBA" id="ARBA00022692"/>
    </source>
</evidence>
<gene>
    <name evidence="7" type="ORF">LALA0_S14e01904g</name>
</gene>
<evidence type="ECO:0000259" key="6">
    <source>
        <dbReference type="Pfam" id="PF01284"/>
    </source>
</evidence>
<feature type="transmembrane region" description="Helical" evidence="5">
    <location>
        <begin position="30"/>
        <end position="54"/>
    </location>
</feature>
<comment type="subcellular location">
    <subcellularLocation>
        <location evidence="1">Membrane</location>
        <topology evidence="1">Multi-pass membrane protein</topology>
    </subcellularLocation>
</comment>
<dbReference type="OrthoDB" id="4036577at2759"/>
<dbReference type="HOGENOM" id="CLU_091075_0_0_1"/>
<feature type="domain" description="MARVEL" evidence="6">
    <location>
        <begin position="33"/>
        <end position="169"/>
    </location>
</feature>
<reference evidence="7 8" key="1">
    <citation type="submission" date="2014-12" db="EMBL/GenBank/DDBJ databases">
        <authorList>
            <person name="Neuveglise Cecile"/>
        </authorList>
    </citation>
    <scope>NUCLEOTIDE SEQUENCE [LARGE SCALE GENOMIC DNA]</scope>
    <source>
        <strain evidence="7 8">CBS 12615</strain>
    </source>
</reference>
<dbReference type="PANTHER" id="PTHR37451">
    <property type="entry name" value="MARVEL DOMAIN"/>
    <property type="match status" value="1"/>
</dbReference>
<feature type="transmembrane region" description="Helical" evidence="5">
    <location>
        <begin position="153"/>
        <end position="176"/>
    </location>
</feature>